<comment type="caution">
    <text evidence="3">The sequence shown here is derived from an EMBL/GenBank/DDBJ whole genome shotgun (WGS) entry which is preliminary data.</text>
</comment>
<evidence type="ECO:0000259" key="2">
    <source>
        <dbReference type="Pfam" id="PF01757"/>
    </source>
</evidence>
<keyword evidence="1" id="KW-0472">Membrane</keyword>
<dbReference type="GO" id="GO:0016746">
    <property type="term" value="F:acyltransferase activity"/>
    <property type="evidence" value="ECO:0007669"/>
    <property type="project" value="UniProtKB-KW"/>
</dbReference>
<dbReference type="Pfam" id="PF01757">
    <property type="entry name" value="Acyl_transf_3"/>
    <property type="match status" value="1"/>
</dbReference>
<name>A0ABY2SKU4_9HYPH</name>
<evidence type="ECO:0000313" key="4">
    <source>
        <dbReference type="Proteomes" id="UP000305202"/>
    </source>
</evidence>
<reference evidence="3 4" key="1">
    <citation type="submission" date="2019-04" db="EMBL/GenBank/DDBJ databases">
        <authorList>
            <person name="Li M."/>
            <person name="Gao C."/>
        </authorList>
    </citation>
    <scope>NUCLEOTIDE SEQUENCE [LARGE SCALE GENOMIC DNA]</scope>
    <source>
        <strain evidence="3 4">BGMRC 2031</strain>
    </source>
</reference>
<evidence type="ECO:0000256" key="1">
    <source>
        <dbReference type="SAM" id="Phobius"/>
    </source>
</evidence>
<dbReference type="EMBL" id="SZPQ01000017">
    <property type="protein sequence ID" value="TKI05754.1"/>
    <property type="molecule type" value="Genomic_DNA"/>
</dbReference>
<proteinExistence type="predicted"/>
<feature type="transmembrane region" description="Helical" evidence="1">
    <location>
        <begin position="115"/>
        <end position="133"/>
    </location>
</feature>
<dbReference type="InterPro" id="IPR002656">
    <property type="entry name" value="Acyl_transf_3_dom"/>
</dbReference>
<feature type="transmembrane region" description="Helical" evidence="1">
    <location>
        <begin position="242"/>
        <end position="261"/>
    </location>
</feature>
<dbReference type="RefSeq" id="WP_136990490.1">
    <property type="nucleotide sequence ID" value="NZ_SZPQ01000017.1"/>
</dbReference>
<keyword evidence="3" id="KW-0012">Acyltransferase</keyword>
<feature type="transmembrane region" description="Helical" evidence="1">
    <location>
        <begin position="301"/>
        <end position="319"/>
    </location>
</feature>
<protein>
    <submittedName>
        <fullName evidence="3">Acyltransferase</fullName>
    </submittedName>
</protein>
<gene>
    <name evidence="3" type="ORF">FCN80_12480</name>
</gene>
<dbReference type="Proteomes" id="UP000305202">
    <property type="component" value="Unassembled WGS sequence"/>
</dbReference>
<keyword evidence="1" id="KW-1133">Transmembrane helix</keyword>
<evidence type="ECO:0000313" key="3">
    <source>
        <dbReference type="EMBL" id="TKI05754.1"/>
    </source>
</evidence>
<feature type="transmembrane region" description="Helical" evidence="1">
    <location>
        <begin position="169"/>
        <end position="192"/>
    </location>
</feature>
<feature type="transmembrane region" description="Helical" evidence="1">
    <location>
        <begin position="74"/>
        <end position="95"/>
    </location>
</feature>
<sequence>MDPTRRDLKVDCLRTLGLLSIMLAHVSPPATLFQLRTFDVPMMIFLSGMSYAIAKKSTVSYGQYLWSRFQRLVIPVWIFLTIFLYSIKLFNITIFEFPIDKQKIIESYFLYNGIGYVWIMGIFLLIAIFSPLYKSLAERSSNNMLGLSALSCIVIISLIIDPLQSYSFGYWITLVYNLSISILSYGIMFIFGYQYSSLVKREKFFILATSLLLIFFIESVSYHFEKTIITPQSTKYPPHSVYIFYSIFIIIIMNEGLAKLMPLNNKKVTMLVTFVSSNTVWIYLLHIPIVEYMKHASHNMFFLTKWLIAVIMSVTLYYLQRKWVLLLTMKIKNPKIAKFLIKSLTG</sequence>
<keyword evidence="1" id="KW-0812">Transmembrane</keyword>
<feature type="transmembrane region" description="Helical" evidence="1">
    <location>
        <begin position="145"/>
        <end position="163"/>
    </location>
</feature>
<feature type="domain" description="Acyltransferase 3" evidence="2">
    <location>
        <begin position="9"/>
        <end position="316"/>
    </location>
</feature>
<organism evidence="3 4">
    <name type="scientific">Martelella alba</name>
    <dbReference type="NCBI Taxonomy" id="2590451"/>
    <lineage>
        <taxon>Bacteria</taxon>
        <taxon>Pseudomonadati</taxon>
        <taxon>Pseudomonadota</taxon>
        <taxon>Alphaproteobacteria</taxon>
        <taxon>Hyphomicrobiales</taxon>
        <taxon>Aurantimonadaceae</taxon>
        <taxon>Martelella</taxon>
    </lineage>
</organism>
<keyword evidence="4" id="KW-1185">Reference proteome</keyword>
<keyword evidence="3" id="KW-0808">Transferase</keyword>
<feature type="transmembrane region" description="Helical" evidence="1">
    <location>
        <begin position="204"/>
        <end position="222"/>
    </location>
</feature>
<accession>A0ABY2SKU4</accession>
<feature type="transmembrane region" description="Helical" evidence="1">
    <location>
        <begin position="268"/>
        <end position="289"/>
    </location>
</feature>